<dbReference type="AlphaFoldDB" id="A0A0L6CJB6"/>
<keyword evidence="1" id="KW-1133">Transmembrane helix</keyword>
<reference evidence="3" key="1">
    <citation type="submission" date="2015-03" db="EMBL/GenBank/DDBJ databases">
        <title>Luteipulveratus halotolerans sp. nov., a novel actinobacterium (Dermacoccaceae) from Sarawak, Malaysia.</title>
        <authorList>
            <person name="Juboi H."/>
            <person name="Basik A."/>
            <person name="Shamsul S.S."/>
            <person name="Arnold P."/>
            <person name="Schmitt E.K."/>
            <person name="Sanglier J.-J."/>
            <person name="Yeo T."/>
        </authorList>
    </citation>
    <scope>NUCLEOTIDE SEQUENCE [LARGE SCALE GENOMIC DNA]</scope>
    <source>
        <strain evidence="3">C296001</strain>
    </source>
</reference>
<gene>
    <name evidence="2" type="ORF">VV01_13140</name>
</gene>
<feature type="transmembrane region" description="Helical" evidence="1">
    <location>
        <begin position="69"/>
        <end position="87"/>
    </location>
</feature>
<feature type="transmembrane region" description="Helical" evidence="1">
    <location>
        <begin position="6"/>
        <end position="26"/>
    </location>
</feature>
<organism evidence="2 3">
    <name type="scientific">Luteipulveratus halotolerans</name>
    <dbReference type="NCBI Taxonomy" id="1631356"/>
    <lineage>
        <taxon>Bacteria</taxon>
        <taxon>Bacillati</taxon>
        <taxon>Actinomycetota</taxon>
        <taxon>Actinomycetes</taxon>
        <taxon>Micrococcales</taxon>
        <taxon>Dermacoccaceae</taxon>
        <taxon>Luteipulveratus</taxon>
    </lineage>
</organism>
<keyword evidence="1" id="KW-0472">Membrane</keyword>
<dbReference type="Proteomes" id="UP000037397">
    <property type="component" value="Unassembled WGS sequence"/>
</dbReference>
<evidence type="ECO:0000256" key="1">
    <source>
        <dbReference type="SAM" id="Phobius"/>
    </source>
</evidence>
<dbReference type="EMBL" id="LAIR01000002">
    <property type="protein sequence ID" value="KNX37887.1"/>
    <property type="molecule type" value="Genomic_DNA"/>
</dbReference>
<dbReference type="OrthoDB" id="3830423at2"/>
<keyword evidence="3" id="KW-1185">Reference proteome</keyword>
<comment type="caution">
    <text evidence="2">The sequence shown here is derived from an EMBL/GenBank/DDBJ whole genome shotgun (WGS) entry which is preliminary data.</text>
</comment>
<dbReference type="STRING" id="1631356.VV01_13140"/>
<dbReference type="RefSeq" id="WP_050670282.1">
    <property type="nucleotide sequence ID" value="NZ_LAIR01000002.1"/>
</dbReference>
<accession>A0A0L6CJB6</accession>
<evidence type="ECO:0000313" key="2">
    <source>
        <dbReference type="EMBL" id="KNX37887.1"/>
    </source>
</evidence>
<feature type="transmembrane region" description="Helical" evidence="1">
    <location>
        <begin position="38"/>
        <end position="57"/>
    </location>
</feature>
<keyword evidence="1" id="KW-0812">Transmembrane</keyword>
<feature type="transmembrane region" description="Helical" evidence="1">
    <location>
        <begin position="99"/>
        <end position="117"/>
    </location>
</feature>
<protein>
    <submittedName>
        <fullName evidence="2">Membrane protein</fullName>
    </submittedName>
</protein>
<sequence>MDLVYDVVVIAHLLGMAALVGGWFAVVKEPRVTAPMLWGARLQIVTGLVLVGLAEGVDSLDKDPDHAKIGLKLLIALAVVAFAEISAARGKRGRAEPGLASAAGWLAVLNVVVAAAWN</sequence>
<proteinExistence type="predicted"/>
<evidence type="ECO:0000313" key="3">
    <source>
        <dbReference type="Proteomes" id="UP000037397"/>
    </source>
</evidence>
<name>A0A0L6CJB6_9MICO</name>